<dbReference type="EMBL" id="JAACJN010000103">
    <property type="protein sequence ID" value="KAF5374072.1"/>
    <property type="molecule type" value="Genomic_DNA"/>
</dbReference>
<organism evidence="1 2">
    <name type="scientific">Collybiopsis confluens</name>
    <dbReference type="NCBI Taxonomy" id="2823264"/>
    <lineage>
        <taxon>Eukaryota</taxon>
        <taxon>Fungi</taxon>
        <taxon>Dikarya</taxon>
        <taxon>Basidiomycota</taxon>
        <taxon>Agaricomycotina</taxon>
        <taxon>Agaricomycetes</taxon>
        <taxon>Agaricomycetidae</taxon>
        <taxon>Agaricales</taxon>
        <taxon>Marasmiineae</taxon>
        <taxon>Omphalotaceae</taxon>
        <taxon>Collybiopsis</taxon>
    </lineage>
</organism>
<gene>
    <name evidence="1" type="ORF">D9757_010736</name>
</gene>
<dbReference type="InterPro" id="IPR035992">
    <property type="entry name" value="Ricin_B-like_lectins"/>
</dbReference>
<evidence type="ECO:0000313" key="1">
    <source>
        <dbReference type="EMBL" id="KAF5374072.1"/>
    </source>
</evidence>
<dbReference type="SUPFAM" id="SSF50370">
    <property type="entry name" value="Ricin B-like lectins"/>
    <property type="match status" value="1"/>
</dbReference>
<keyword evidence="2" id="KW-1185">Reference proteome</keyword>
<proteinExistence type="predicted"/>
<dbReference type="Proteomes" id="UP000518752">
    <property type="component" value="Unassembled WGS sequence"/>
</dbReference>
<evidence type="ECO:0000313" key="2">
    <source>
        <dbReference type="Proteomes" id="UP000518752"/>
    </source>
</evidence>
<evidence type="ECO:0008006" key="3">
    <source>
        <dbReference type="Google" id="ProtNLM"/>
    </source>
</evidence>
<accession>A0A8H5GZZ2</accession>
<name>A0A8H5GZZ2_9AGAR</name>
<dbReference type="AlphaFoldDB" id="A0A8H5GZZ2"/>
<sequence>MKTSRTDNVPRGNRLQQLVDDITNTQKDISTISDSMDKSTVQTLQSLQTFLAAAGATSLDQIIVKMKQEMTPDQQQSYDDMIAFNAKFGDVTDTTLQVSSIVFAVACVYKISFNMTAFYKVVGLTRVLRTYARSIKVLVTEGYDVGIEMLKTTRQAAQAVIGEFYHKEFADSSNFTKALGVAAEVSEGLMVMGLGIDAFILVLQAIEGAEQKTKLIDAIHQTQVIRLSMNVLYQQAEAIQANIDGLQLFATELAKHGSITDPFAGGDVAGQIAAQQKDVSLLQTEQTLEGGDANRNSYRDDDLSTNDVVSKAITDVNIQNTVVPAGTYYIVNAQTGTQWDLTASQTTPGFHNTGGDNQKWMLTVTGATSFSIKSKSGGVYASHVQGSRSVLPQFKTLQGAKFEDDWTISAGTQDGIFYITTTATGDDTLTGRVLDLSGGNAADYNPV</sequence>
<dbReference type="OrthoDB" id="2793508at2759"/>
<reference evidence="1 2" key="1">
    <citation type="journal article" date="2020" name="ISME J.">
        <title>Uncovering the hidden diversity of litter-decomposition mechanisms in mushroom-forming fungi.</title>
        <authorList>
            <person name="Floudas D."/>
            <person name="Bentzer J."/>
            <person name="Ahren D."/>
            <person name="Johansson T."/>
            <person name="Persson P."/>
            <person name="Tunlid A."/>
        </authorList>
    </citation>
    <scope>NUCLEOTIDE SEQUENCE [LARGE SCALE GENOMIC DNA]</scope>
    <source>
        <strain evidence="1 2">CBS 406.79</strain>
    </source>
</reference>
<dbReference type="Gene3D" id="2.80.10.50">
    <property type="match status" value="1"/>
</dbReference>
<protein>
    <recommendedName>
        <fullName evidence="3">Ricin B lectin domain-containing protein</fullName>
    </recommendedName>
</protein>
<comment type="caution">
    <text evidence="1">The sequence shown here is derived from an EMBL/GenBank/DDBJ whole genome shotgun (WGS) entry which is preliminary data.</text>
</comment>